<protein>
    <submittedName>
        <fullName evidence="1">Uncharacterized protein</fullName>
    </submittedName>
</protein>
<dbReference type="EMBL" id="BGPR01003471">
    <property type="protein sequence ID" value="GBM88526.1"/>
    <property type="molecule type" value="Genomic_DNA"/>
</dbReference>
<evidence type="ECO:0000313" key="2">
    <source>
        <dbReference type="Proteomes" id="UP000499080"/>
    </source>
</evidence>
<reference evidence="1 2" key="1">
    <citation type="journal article" date="2019" name="Sci. Rep.">
        <title>Orb-weaving spider Araneus ventricosus genome elucidates the spidroin gene catalogue.</title>
        <authorList>
            <person name="Kono N."/>
            <person name="Nakamura H."/>
            <person name="Ohtoshi R."/>
            <person name="Moran D.A.P."/>
            <person name="Shinohara A."/>
            <person name="Yoshida Y."/>
            <person name="Fujiwara M."/>
            <person name="Mori M."/>
            <person name="Tomita M."/>
            <person name="Arakawa K."/>
        </authorList>
    </citation>
    <scope>NUCLEOTIDE SEQUENCE [LARGE SCALE GENOMIC DNA]</scope>
</reference>
<gene>
    <name evidence="1" type="ORF">AVEN_113588_1</name>
</gene>
<sequence>MNRSEQTAGEKIEDATASIIQRMSVFLFTPTENQQHRASSILRNSIKQIKTNDATLQRTRMDTEQKNIFSRAFLCSSCTRIVREQENWINTRGLTKHSTPPENTPLISIRARREGCDNKWPKWNKDCRFLERS</sequence>
<comment type="caution">
    <text evidence="1">The sequence shown here is derived from an EMBL/GenBank/DDBJ whole genome shotgun (WGS) entry which is preliminary data.</text>
</comment>
<keyword evidence="2" id="KW-1185">Reference proteome</keyword>
<name>A0A4Y2JHF0_ARAVE</name>
<proteinExistence type="predicted"/>
<evidence type="ECO:0000313" key="1">
    <source>
        <dbReference type="EMBL" id="GBM88526.1"/>
    </source>
</evidence>
<organism evidence="1 2">
    <name type="scientific">Araneus ventricosus</name>
    <name type="common">Orbweaver spider</name>
    <name type="synonym">Epeira ventricosa</name>
    <dbReference type="NCBI Taxonomy" id="182803"/>
    <lineage>
        <taxon>Eukaryota</taxon>
        <taxon>Metazoa</taxon>
        <taxon>Ecdysozoa</taxon>
        <taxon>Arthropoda</taxon>
        <taxon>Chelicerata</taxon>
        <taxon>Arachnida</taxon>
        <taxon>Araneae</taxon>
        <taxon>Araneomorphae</taxon>
        <taxon>Entelegynae</taxon>
        <taxon>Araneoidea</taxon>
        <taxon>Araneidae</taxon>
        <taxon>Araneus</taxon>
    </lineage>
</organism>
<dbReference type="Proteomes" id="UP000499080">
    <property type="component" value="Unassembled WGS sequence"/>
</dbReference>
<dbReference type="AlphaFoldDB" id="A0A4Y2JHF0"/>
<accession>A0A4Y2JHF0</accession>